<feature type="non-terminal residue" evidence="1">
    <location>
        <position position="53"/>
    </location>
</feature>
<comment type="caution">
    <text evidence="1">The sequence shown here is derived from an EMBL/GenBank/DDBJ whole genome shotgun (WGS) entry which is preliminary data.</text>
</comment>
<dbReference type="Proteomes" id="UP000055048">
    <property type="component" value="Unassembled WGS sequence"/>
</dbReference>
<proteinExistence type="predicted"/>
<keyword evidence="2" id="KW-1185">Reference proteome</keyword>
<dbReference type="OrthoDB" id="5915810at2759"/>
<name>A0A0V0TB11_9BILA</name>
<dbReference type="STRING" id="144512.A0A0V0TB11"/>
<protein>
    <submittedName>
        <fullName evidence="1">Uncharacterized protein</fullName>
    </submittedName>
</protein>
<accession>A0A0V0TB11</accession>
<gene>
    <name evidence="1" type="ORF">T05_889</name>
</gene>
<feature type="non-terminal residue" evidence="1">
    <location>
        <position position="1"/>
    </location>
</feature>
<reference evidence="1 2" key="1">
    <citation type="submission" date="2015-01" db="EMBL/GenBank/DDBJ databases">
        <title>Evolution of Trichinella species and genotypes.</title>
        <authorList>
            <person name="Korhonen P.K."/>
            <person name="Edoardo P."/>
            <person name="Giuseppe L.R."/>
            <person name="Gasser R.B."/>
        </authorList>
    </citation>
    <scope>NUCLEOTIDE SEQUENCE [LARGE SCALE GENOMIC DNA]</scope>
    <source>
        <strain evidence="1">ISS417</strain>
    </source>
</reference>
<organism evidence="1 2">
    <name type="scientific">Trichinella murrelli</name>
    <dbReference type="NCBI Taxonomy" id="144512"/>
    <lineage>
        <taxon>Eukaryota</taxon>
        <taxon>Metazoa</taxon>
        <taxon>Ecdysozoa</taxon>
        <taxon>Nematoda</taxon>
        <taxon>Enoplea</taxon>
        <taxon>Dorylaimia</taxon>
        <taxon>Trichinellida</taxon>
        <taxon>Trichinellidae</taxon>
        <taxon>Trichinella</taxon>
    </lineage>
</organism>
<dbReference type="EMBL" id="JYDJ01000379">
    <property type="protein sequence ID" value="KRX36219.1"/>
    <property type="molecule type" value="Genomic_DNA"/>
</dbReference>
<sequence length="53" mass="6065">LSSSPRTDEERFQIIHAVLQGLCDNLLESEDAELDEKLAQLAALHSQWREMNL</sequence>
<dbReference type="AlphaFoldDB" id="A0A0V0TB11"/>
<evidence type="ECO:0000313" key="2">
    <source>
        <dbReference type="Proteomes" id="UP000055048"/>
    </source>
</evidence>
<evidence type="ECO:0000313" key="1">
    <source>
        <dbReference type="EMBL" id="KRX36219.1"/>
    </source>
</evidence>